<comment type="caution">
    <text evidence="1">The sequence shown here is derived from an EMBL/GenBank/DDBJ whole genome shotgun (WGS) entry which is preliminary data.</text>
</comment>
<gene>
    <name evidence="1" type="ORF">CWI69_10665</name>
</gene>
<proteinExistence type="predicted"/>
<reference evidence="2" key="1">
    <citation type="journal article" date="2018" name="Front. Microbiol.">
        <title>Genome-Based Analysis Reveals the Taxonomy and Diversity of the Family Idiomarinaceae.</title>
        <authorList>
            <person name="Liu Y."/>
            <person name="Lai Q."/>
            <person name="Shao Z."/>
        </authorList>
    </citation>
    <scope>NUCLEOTIDE SEQUENCE [LARGE SCALE GENOMIC DNA]</scope>
    <source>
        <strain evidence="2">BH195</strain>
    </source>
</reference>
<dbReference type="Proteomes" id="UP000287198">
    <property type="component" value="Unassembled WGS sequence"/>
</dbReference>
<evidence type="ECO:0008006" key="3">
    <source>
        <dbReference type="Google" id="ProtNLM"/>
    </source>
</evidence>
<keyword evidence="2" id="KW-1185">Reference proteome</keyword>
<sequence>MLIALMFRTLLAATQPGLTWHPCLLGQTLTANECTGEAQQWQWNQAKLAIGQLDAEANWRLPTVQELKRYLNSNEAPLPINGPVNSEWLLTSSVMRHGDELLVAAVHYESGKVEYLSVRDHGLVVLVHD</sequence>
<evidence type="ECO:0000313" key="1">
    <source>
        <dbReference type="EMBL" id="RUO52088.1"/>
    </source>
</evidence>
<organism evidence="1 2">
    <name type="scientific">Pseudidiomarina halophila</name>
    <dbReference type="NCBI Taxonomy" id="1449799"/>
    <lineage>
        <taxon>Bacteria</taxon>
        <taxon>Pseudomonadati</taxon>
        <taxon>Pseudomonadota</taxon>
        <taxon>Gammaproteobacteria</taxon>
        <taxon>Alteromonadales</taxon>
        <taxon>Idiomarinaceae</taxon>
        <taxon>Pseudidiomarina</taxon>
    </lineage>
</organism>
<dbReference type="AlphaFoldDB" id="A0A432XTM4"/>
<accession>A0A432XTM4</accession>
<dbReference type="OrthoDB" id="9793251at2"/>
<name>A0A432XTM4_9GAMM</name>
<protein>
    <recommendedName>
        <fullName evidence="3">DUF1566 domain-containing protein</fullName>
    </recommendedName>
</protein>
<evidence type="ECO:0000313" key="2">
    <source>
        <dbReference type="Proteomes" id="UP000287198"/>
    </source>
</evidence>
<dbReference type="EMBL" id="PIPW01000003">
    <property type="protein sequence ID" value="RUO52088.1"/>
    <property type="molecule type" value="Genomic_DNA"/>
</dbReference>
<dbReference type="RefSeq" id="WP_126764196.1">
    <property type="nucleotide sequence ID" value="NZ_JBHLTZ010000010.1"/>
</dbReference>